<keyword evidence="5" id="KW-1185">Reference proteome</keyword>
<dbReference type="GO" id="GO:0004420">
    <property type="term" value="F:hydroxymethylglutaryl-CoA reductase (NADPH) activity"/>
    <property type="evidence" value="ECO:0007669"/>
    <property type="project" value="InterPro"/>
</dbReference>
<dbReference type="SUPFAM" id="SSF56542">
    <property type="entry name" value="Substrate-binding domain of HMG-CoA reductase"/>
    <property type="match status" value="1"/>
</dbReference>
<dbReference type="InterPro" id="IPR023074">
    <property type="entry name" value="HMG_CoA_Rdtase_cat_sf"/>
</dbReference>
<protein>
    <recommendedName>
        <fullName evidence="3">3-hydroxy-3-methylglutaryl coenzyme A reductase</fullName>
        <shortName evidence="3">HMG-CoA reductase</shortName>
        <ecNumber evidence="3">1.1.1.88</ecNumber>
    </recommendedName>
</protein>
<dbReference type="Gene3D" id="3.90.770.10">
    <property type="entry name" value="3-hydroxy-3-methylglutaryl-coenzyme A Reductase, Chain A, domain 2"/>
    <property type="match status" value="2"/>
</dbReference>
<comment type="caution">
    <text evidence="4">The sequence shown here is derived from an EMBL/GenBank/DDBJ whole genome shotgun (WGS) entry which is preliminary data.</text>
</comment>
<evidence type="ECO:0000256" key="2">
    <source>
        <dbReference type="ARBA" id="ARBA00023002"/>
    </source>
</evidence>
<evidence type="ECO:0000256" key="3">
    <source>
        <dbReference type="RuleBase" id="RU361219"/>
    </source>
</evidence>
<dbReference type="Pfam" id="PF00368">
    <property type="entry name" value="HMG-CoA_red"/>
    <property type="match status" value="1"/>
</dbReference>
<sequence length="422" mass="45707">MTKPLNHFYRFDYETRLTMLEDVVNLTASDRKMLRDSRSDTGNDIVENYLTDFNLPEGLATNFKINGKLYQIPMVTEEPSVIAAASNGAQLVAKSGGFVAKVQNRQMIGQIVLENVSDENKILDWIHSNEALILKTANEAHPSVLKYGQGATQVRLRNLSEGFISIDLVVDVGEAMGANIIDGMTEAVSKMIQSNLSADVLMSILSNFATESLVTVKCQIALETLTTAALSGEVVATKIEQATKLATLDPYRAATHNKGIMNGIDAVIIAFGNDWRAIESGAYAYACRSGKYQPLSQWTKQDGYLVGEMTLPMPVAFTGGATKVLPLVAVNKRIADVKSARELMMVVGSVGLAQNLAALKALVTEGIQRGHMSLQIKSLARSAGATHAELAVVVDRLSKMSRPDLASAKTIISEIRRKKSSK</sequence>
<dbReference type="UniPathway" id="UPA00257">
    <property type="reaction ID" value="UER00367"/>
</dbReference>
<comment type="pathway">
    <text evidence="3">Metabolic intermediate metabolism; (R)-mevalonate degradation; (S)-3-hydroxy-3-methylglutaryl-CoA from (R)-mevalonate: step 1/1.</text>
</comment>
<dbReference type="GO" id="GO:0140643">
    <property type="term" value="F:hydroxymethylglutaryl-CoA reductase (NADH) activity"/>
    <property type="evidence" value="ECO:0007669"/>
    <property type="project" value="UniProtKB-EC"/>
</dbReference>
<dbReference type="EMBL" id="PUFO01000023">
    <property type="protein sequence ID" value="TDG79471.1"/>
    <property type="molecule type" value="Genomic_DNA"/>
</dbReference>
<dbReference type="InterPro" id="IPR009029">
    <property type="entry name" value="HMG_CoA_Rdtase_sub-bd_dom_sf"/>
</dbReference>
<comment type="catalytic activity">
    <reaction evidence="3">
        <text>(R)-mevalonate + 2 NAD(+) + CoA = (3S)-3-hydroxy-3-methylglutaryl-CoA + 2 NADH + 2 H(+)</text>
        <dbReference type="Rhea" id="RHEA:14833"/>
        <dbReference type="ChEBI" id="CHEBI:15378"/>
        <dbReference type="ChEBI" id="CHEBI:36464"/>
        <dbReference type="ChEBI" id="CHEBI:43074"/>
        <dbReference type="ChEBI" id="CHEBI:57287"/>
        <dbReference type="ChEBI" id="CHEBI:57540"/>
        <dbReference type="ChEBI" id="CHEBI:57945"/>
        <dbReference type="EC" id="1.1.1.88"/>
    </reaction>
</comment>
<dbReference type="PANTHER" id="PTHR10572">
    <property type="entry name" value="3-HYDROXY-3-METHYLGLUTARYL-COENZYME A REDUCTASE"/>
    <property type="match status" value="1"/>
</dbReference>
<dbReference type="NCBIfam" id="TIGR00532">
    <property type="entry name" value="HMG_CoA_R_NAD"/>
    <property type="match status" value="1"/>
</dbReference>
<organism evidence="4 5">
    <name type="scientific">Secundilactobacillus malefermentans</name>
    <dbReference type="NCBI Taxonomy" id="176292"/>
    <lineage>
        <taxon>Bacteria</taxon>
        <taxon>Bacillati</taxon>
        <taxon>Bacillota</taxon>
        <taxon>Bacilli</taxon>
        <taxon>Lactobacillales</taxon>
        <taxon>Lactobacillaceae</taxon>
        <taxon>Secundilactobacillus</taxon>
    </lineage>
</organism>
<dbReference type="GO" id="GO:0015936">
    <property type="term" value="P:coenzyme A metabolic process"/>
    <property type="evidence" value="ECO:0007669"/>
    <property type="project" value="InterPro"/>
</dbReference>
<keyword evidence="2 3" id="KW-0560">Oxidoreductase</keyword>
<dbReference type="RefSeq" id="WP_010620796.1">
    <property type="nucleotide sequence ID" value="NZ_PUFO01000023.1"/>
</dbReference>
<dbReference type="InterPro" id="IPR002202">
    <property type="entry name" value="HMG_CoA_Rdtase"/>
</dbReference>
<evidence type="ECO:0000256" key="1">
    <source>
        <dbReference type="ARBA" id="ARBA00007661"/>
    </source>
</evidence>
<proteinExistence type="inferred from homology"/>
<evidence type="ECO:0000313" key="5">
    <source>
        <dbReference type="Proteomes" id="UP000294854"/>
    </source>
</evidence>
<dbReference type="STRING" id="1122149.FD44_GL000270"/>
<dbReference type="InterPro" id="IPR004553">
    <property type="entry name" value="HMG_CoA_Rdtase_bac-typ"/>
</dbReference>
<dbReference type="EC" id="1.1.1.88" evidence="3"/>
<accession>A0A4R5NRA1</accession>
<dbReference type="PROSITE" id="PS50065">
    <property type="entry name" value="HMG_COA_REDUCTASE_4"/>
    <property type="match status" value="1"/>
</dbReference>
<dbReference type="Proteomes" id="UP000294854">
    <property type="component" value="Unassembled WGS sequence"/>
</dbReference>
<dbReference type="Gene3D" id="1.10.8.660">
    <property type="match status" value="1"/>
</dbReference>
<dbReference type="PANTHER" id="PTHR10572:SF24">
    <property type="entry name" value="3-HYDROXY-3-METHYLGLUTARYL-COENZYME A REDUCTASE"/>
    <property type="match status" value="1"/>
</dbReference>
<dbReference type="InterPro" id="IPR009023">
    <property type="entry name" value="HMG_CoA_Rdtase_NAD(P)-bd_sf"/>
</dbReference>
<dbReference type="CDD" id="cd00644">
    <property type="entry name" value="HMG-CoA_reductase_classII"/>
    <property type="match status" value="1"/>
</dbReference>
<dbReference type="AlphaFoldDB" id="A0A4R5NRA1"/>
<comment type="similarity">
    <text evidence="1 3">Belongs to the HMG-CoA reductase family.</text>
</comment>
<reference evidence="4 5" key="1">
    <citation type="journal article" date="2019" name="Appl. Microbiol. Biotechnol.">
        <title>Uncovering carbohydrate metabolism through a genotype-phenotype association study of 56 lactic acid bacteria genomes.</title>
        <authorList>
            <person name="Buron-Moles G."/>
            <person name="Chailyan A."/>
            <person name="Dolejs I."/>
            <person name="Forster J."/>
            <person name="Miks M.H."/>
        </authorList>
    </citation>
    <scope>NUCLEOTIDE SEQUENCE [LARGE SCALE GENOMIC DNA]</scope>
    <source>
        <strain evidence="4 5">ATCC 49373</strain>
    </source>
</reference>
<keyword evidence="3" id="KW-0520">NAD</keyword>
<dbReference type="PROSITE" id="PS01192">
    <property type="entry name" value="HMG_COA_REDUCTASE_3"/>
    <property type="match status" value="1"/>
</dbReference>
<gene>
    <name evidence="4" type="ORF">C5L31_000738</name>
</gene>
<name>A0A4R5NRA1_9LACO</name>
<evidence type="ECO:0000313" key="4">
    <source>
        <dbReference type="EMBL" id="TDG79471.1"/>
    </source>
</evidence>
<dbReference type="InterPro" id="IPR023076">
    <property type="entry name" value="HMG_CoA_Rdtase_CS"/>
</dbReference>
<dbReference type="SUPFAM" id="SSF55035">
    <property type="entry name" value="NAD-binding domain of HMG-CoA reductase"/>
    <property type="match status" value="1"/>
</dbReference>
<dbReference type="OrthoDB" id="9764892at2"/>